<organism evidence="1 3">
    <name type="scientific">Canavalia gladiata</name>
    <name type="common">Sword bean</name>
    <name type="synonym">Dolichos gladiatus</name>
    <dbReference type="NCBI Taxonomy" id="3824"/>
    <lineage>
        <taxon>Eukaryota</taxon>
        <taxon>Viridiplantae</taxon>
        <taxon>Streptophyta</taxon>
        <taxon>Embryophyta</taxon>
        <taxon>Tracheophyta</taxon>
        <taxon>Spermatophyta</taxon>
        <taxon>Magnoliopsida</taxon>
        <taxon>eudicotyledons</taxon>
        <taxon>Gunneridae</taxon>
        <taxon>Pentapetalae</taxon>
        <taxon>rosids</taxon>
        <taxon>fabids</taxon>
        <taxon>Fabales</taxon>
        <taxon>Fabaceae</taxon>
        <taxon>Papilionoideae</taxon>
        <taxon>50 kb inversion clade</taxon>
        <taxon>NPAAA clade</taxon>
        <taxon>indigoferoid/millettioid clade</taxon>
        <taxon>Phaseoleae</taxon>
        <taxon>Canavalia</taxon>
    </lineage>
</organism>
<sequence>MGTSPLFSKACHPVEARAPIKLRFAHDSGILFLFWGRKSLASAPHPRFTSLGQFMLRRTPASCFRQSVVPYFENDTVRRNSNSFG</sequence>
<dbReference type="AlphaFoldDB" id="A0AAN9JJ17"/>
<evidence type="ECO:0000313" key="2">
    <source>
        <dbReference type="EMBL" id="KAK7298463.1"/>
    </source>
</evidence>
<reference evidence="1 3" key="1">
    <citation type="submission" date="2024-01" db="EMBL/GenBank/DDBJ databases">
        <title>The genomes of 5 underutilized Papilionoideae crops provide insights into root nodulation and disease resistanc.</title>
        <authorList>
            <person name="Jiang F."/>
        </authorList>
    </citation>
    <scope>NUCLEOTIDE SEQUENCE [LARGE SCALE GENOMIC DNA]</scope>
    <source>
        <strain evidence="1">LVBAO_FW01</strain>
        <tissue evidence="1">Leaves</tissue>
    </source>
</reference>
<proteinExistence type="predicted"/>
<evidence type="ECO:0000313" key="3">
    <source>
        <dbReference type="Proteomes" id="UP001367508"/>
    </source>
</evidence>
<protein>
    <submittedName>
        <fullName evidence="1">Uncharacterized protein</fullName>
    </submittedName>
</protein>
<name>A0AAN9JJ17_CANGL</name>
<dbReference type="EMBL" id="JAYMYQ010000031">
    <property type="protein sequence ID" value="KAK7298239.1"/>
    <property type="molecule type" value="Genomic_DNA"/>
</dbReference>
<accession>A0AAN9JJ17</accession>
<dbReference type="EMBL" id="JAYMYQ010000028">
    <property type="protein sequence ID" value="KAK7298463.1"/>
    <property type="molecule type" value="Genomic_DNA"/>
</dbReference>
<evidence type="ECO:0000313" key="1">
    <source>
        <dbReference type="EMBL" id="KAK7298239.1"/>
    </source>
</evidence>
<dbReference type="Proteomes" id="UP001367508">
    <property type="component" value="Unassembled WGS sequence"/>
</dbReference>
<keyword evidence="3" id="KW-1185">Reference proteome</keyword>
<gene>
    <name evidence="2" type="ORF">VNO77_46924</name>
    <name evidence="1" type="ORF">VNO77_47151</name>
</gene>
<comment type="caution">
    <text evidence="1">The sequence shown here is derived from an EMBL/GenBank/DDBJ whole genome shotgun (WGS) entry which is preliminary data.</text>
</comment>